<feature type="transmembrane region" description="Helical" evidence="9">
    <location>
        <begin position="219"/>
        <end position="239"/>
    </location>
</feature>
<feature type="transmembrane region" description="Helical" evidence="9">
    <location>
        <begin position="112"/>
        <end position="131"/>
    </location>
</feature>
<reference evidence="11" key="1">
    <citation type="submission" date="2024-05" db="EMBL/GenBank/DDBJ databases">
        <title>Isolation and characterization of Sporomusa carbonis sp. nov., a carboxydotrophic hydrogenogen in the genus of Sporomusa isolated from a charcoal burning pile.</title>
        <authorList>
            <person name="Boeer T."/>
            <person name="Rosenbaum F."/>
            <person name="Eysell L."/>
            <person name="Mueller V."/>
            <person name="Daniel R."/>
            <person name="Poehlein A."/>
        </authorList>
    </citation>
    <scope>NUCLEOTIDE SEQUENCE [LARGE SCALE GENOMIC DNA]</scope>
    <source>
        <strain evidence="11">DSM 3132</strain>
    </source>
</reference>
<sequence>MDTLAVFLLFFITLICGIYRGVSILYPLLFGLFCFTLVALRRGYLLTDLLKMMLTGSKKSLIVIKIFVLIGVITAVWRACGTISFIVYYGILFMSAKYFILSAFLLSCLVSFLLGTSFGTVGTIGVVLIVLAKSGNVAINIAAGAIIAGAYFGDRCSPMSSSANLVAALTNTKLYINIANMAKTSILPFALSVIGYIYLSYQNPLTFYNDQISNEIASSFDISLLVLSPALIILLLAAFRIDVKLSMTVSILVGTLIALFDQHIPIFQMIKYIAIGYSMENSGFFAEIIKGGGLYSMLNVSLIVLISSAYAGIFQGTGLLNQVEKSFERLSRKIKVYPTSLVASVATAAFSCNQTLAVMLTHQTTRKLYENSRLSNYQLALDLENTVILISALIPWNIAGAVPAVALSADDGFIPYAFYIFLVPLTNLFIQDDRFIRSES</sequence>
<feature type="transmembrane region" description="Helical" evidence="9">
    <location>
        <begin position="174"/>
        <end position="199"/>
    </location>
</feature>
<dbReference type="Pfam" id="PF03553">
    <property type="entry name" value="Na_H_antiporter"/>
    <property type="match status" value="1"/>
</dbReference>
<evidence type="ECO:0000256" key="7">
    <source>
        <dbReference type="ARBA" id="ARBA00023136"/>
    </source>
</evidence>
<evidence type="ECO:0000256" key="6">
    <source>
        <dbReference type="ARBA" id="ARBA00022989"/>
    </source>
</evidence>
<dbReference type="EMBL" id="CP155571">
    <property type="protein sequence ID" value="XFO75269.1"/>
    <property type="molecule type" value="Genomic_DNA"/>
</dbReference>
<comment type="subcellular location">
    <subcellularLocation>
        <location evidence="1">Cell membrane</location>
        <topology evidence="1">Multi-pass membrane protein</topology>
    </subcellularLocation>
</comment>
<comment type="similarity">
    <text evidence="8">Belongs to the NhaC Na(+)/H(+) (TC 2.A.35) antiporter family.</text>
</comment>
<accession>A0ABZ3JBA0</accession>
<proteinExistence type="inferred from homology"/>
<keyword evidence="5 9" id="KW-0812">Transmembrane</keyword>
<dbReference type="InterPro" id="IPR018461">
    <property type="entry name" value="Na/H_Antiport_NhaC-like_C"/>
</dbReference>
<dbReference type="PANTHER" id="PTHR33451">
    <property type="entry name" value="MALATE-2H(+)/NA(+)-LACTATE ANTIPORTER"/>
    <property type="match status" value="1"/>
</dbReference>
<keyword evidence="2" id="KW-0813">Transport</keyword>
<evidence type="ECO:0000256" key="5">
    <source>
        <dbReference type="ARBA" id="ARBA00022692"/>
    </source>
</evidence>
<evidence type="ECO:0000256" key="1">
    <source>
        <dbReference type="ARBA" id="ARBA00004651"/>
    </source>
</evidence>
<dbReference type="InterPro" id="IPR052180">
    <property type="entry name" value="NhaC_Na-H+_Antiporter"/>
</dbReference>
<name>A0ABZ3JBA0_SPOA4</name>
<feature type="transmembrane region" description="Helical" evidence="9">
    <location>
        <begin position="85"/>
        <end position="105"/>
    </location>
</feature>
<evidence type="ECO:0000313" key="11">
    <source>
        <dbReference type="EMBL" id="XFO75269.1"/>
    </source>
</evidence>
<organism evidence="11 12">
    <name type="scientific">Sporomusa acidovorans (strain ATCC 49682 / DSM 3132 / Mol)</name>
    <dbReference type="NCBI Taxonomy" id="1123286"/>
    <lineage>
        <taxon>Bacteria</taxon>
        <taxon>Bacillati</taxon>
        <taxon>Bacillota</taxon>
        <taxon>Negativicutes</taxon>
        <taxon>Selenomonadales</taxon>
        <taxon>Sporomusaceae</taxon>
        <taxon>Sporomusa</taxon>
    </lineage>
</organism>
<keyword evidence="7 9" id="KW-0472">Membrane</keyword>
<feature type="transmembrane region" description="Helical" evidence="9">
    <location>
        <begin position="60"/>
        <end position="79"/>
    </location>
</feature>
<evidence type="ECO:0000256" key="2">
    <source>
        <dbReference type="ARBA" id="ARBA00022448"/>
    </source>
</evidence>
<feature type="transmembrane region" description="Helical" evidence="9">
    <location>
        <begin position="387"/>
        <end position="407"/>
    </location>
</feature>
<evidence type="ECO:0000256" key="8">
    <source>
        <dbReference type="ARBA" id="ARBA00038435"/>
    </source>
</evidence>
<feature type="transmembrane region" description="Helical" evidence="9">
    <location>
        <begin position="294"/>
        <end position="320"/>
    </location>
</feature>
<feature type="transmembrane region" description="Helical" evidence="9">
    <location>
        <begin position="413"/>
        <end position="430"/>
    </location>
</feature>
<dbReference type="Proteomes" id="UP000216052">
    <property type="component" value="Chromosome"/>
</dbReference>
<evidence type="ECO:0000256" key="4">
    <source>
        <dbReference type="ARBA" id="ARBA00022475"/>
    </source>
</evidence>
<gene>
    <name evidence="11" type="primary">mleN_2</name>
    <name evidence="11" type="ORF">SPACI_053850</name>
</gene>
<feature type="transmembrane region" description="Helical" evidence="9">
    <location>
        <begin position="6"/>
        <end position="39"/>
    </location>
</feature>
<feature type="domain" description="Na+/H+ antiporter NhaC-like C-terminal" evidence="10">
    <location>
        <begin position="149"/>
        <end position="425"/>
    </location>
</feature>
<keyword evidence="12" id="KW-1185">Reference proteome</keyword>
<evidence type="ECO:0000259" key="10">
    <source>
        <dbReference type="Pfam" id="PF03553"/>
    </source>
</evidence>
<keyword evidence="4" id="KW-1003">Cell membrane</keyword>
<dbReference type="PANTHER" id="PTHR33451:SF3">
    <property type="entry name" value="MALATE-2H(+)_NA(+)-LACTATE ANTIPORTER"/>
    <property type="match status" value="1"/>
</dbReference>
<dbReference type="RefSeq" id="WP_093792407.1">
    <property type="nucleotide sequence ID" value="NZ_CP155571.1"/>
</dbReference>
<evidence type="ECO:0000313" key="12">
    <source>
        <dbReference type="Proteomes" id="UP000216052"/>
    </source>
</evidence>
<evidence type="ECO:0000256" key="3">
    <source>
        <dbReference type="ARBA" id="ARBA00022449"/>
    </source>
</evidence>
<evidence type="ECO:0000256" key="9">
    <source>
        <dbReference type="SAM" id="Phobius"/>
    </source>
</evidence>
<protein>
    <submittedName>
        <fullName evidence="11">Malate-2H(+)/Na(+)-lactate antiporter</fullName>
    </submittedName>
</protein>
<keyword evidence="3" id="KW-0050">Antiport</keyword>
<feature type="transmembrane region" description="Helical" evidence="9">
    <location>
        <begin position="251"/>
        <end position="274"/>
    </location>
</feature>
<keyword evidence="6 9" id="KW-1133">Transmembrane helix</keyword>